<evidence type="ECO:0000313" key="2">
    <source>
        <dbReference type="EMBL" id="KXT98605.1"/>
    </source>
</evidence>
<reference evidence="4 10" key="6">
    <citation type="submission" date="2020-01" db="EMBL/GenBank/DDBJ databases">
        <title>Complete genome sequence of the tetracycline resistane Streptococcus mitis isolate S022-V3-A4.</title>
        <authorList>
            <person name="Pinzauti D."/>
            <person name="Iannelli F."/>
            <person name="Pozzi G."/>
            <person name="Santoro F."/>
        </authorList>
    </citation>
    <scope>NUCLEOTIDE SEQUENCE [LARGE SCALE GENOMIC DNA]</scope>
    <source>
        <strain evidence="4 10">S022-V3-A4</strain>
    </source>
</reference>
<protein>
    <submittedName>
        <fullName evidence="2">V-type ATP synthase subunit G</fullName>
        <ecNumber evidence="2">3.6.3.14</ecNumber>
    </submittedName>
</protein>
<organism evidence="1 6">
    <name type="scientific">Streptococcus mitis</name>
    <dbReference type="NCBI Taxonomy" id="28037"/>
    <lineage>
        <taxon>Bacteria</taxon>
        <taxon>Bacillati</taxon>
        <taxon>Bacillota</taxon>
        <taxon>Bacilli</taxon>
        <taxon>Lactobacillales</taxon>
        <taxon>Streptococcaceae</taxon>
        <taxon>Streptococcus</taxon>
        <taxon>Streptococcus mitis group</taxon>
    </lineage>
</organism>
<evidence type="ECO:0000313" key="7">
    <source>
        <dbReference type="Proteomes" id="UP000070136"/>
    </source>
</evidence>
<accession>A0A0F2DBM1</accession>
<dbReference type="RefSeq" id="WP_000185368.1">
    <property type="nucleotide sequence ID" value="NZ_CABEHV010000004.1"/>
</dbReference>
<evidence type="ECO:0000313" key="5">
    <source>
        <dbReference type="EMBL" id="VTS23050.1"/>
    </source>
</evidence>
<proteinExistence type="predicted"/>
<reference evidence="3" key="4">
    <citation type="submission" date="2017-04" db="EMBL/GenBank/DDBJ databases">
        <authorList>
            <person name="Afonso C.L."/>
            <person name="Miller P.J."/>
            <person name="Scott M.A."/>
            <person name="Spackman E."/>
            <person name="Goraichik I."/>
            <person name="Dimitrov K.M."/>
            <person name="Suarez D.L."/>
            <person name="Swayne D.E."/>
        </authorList>
    </citation>
    <scope>NUCLEOTIDE SEQUENCE</scope>
    <source>
        <strain evidence="3">OD_310347_11</strain>
    </source>
</reference>
<dbReference type="Proteomes" id="UP000070136">
    <property type="component" value="Unassembled WGS sequence"/>
</dbReference>
<dbReference type="PATRIC" id="fig|28037.212.peg.770"/>
<evidence type="ECO:0000313" key="10">
    <source>
        <dbReference type="Proteomes" id="UP000501099"/>
    </source>
</evidence>
<dbReference type="EMBL" id="NCVL01000012">
    <property type="protein sequence ID" value="ORP06005.1"/>
    <property type="molecule type" value="Genomic_DNA"/>
</dbReference>
<dbReference type="EC" id="3.6.3.14" evidence="2"/>
<dbReference type="Proteomes" id="UP000501099">
    <property type="component" value="Chromosome"/>
</dbReference>
<reference evidence="3 8" key="2">
    <citation type="journal article" date="2016" name="Eur. J. Clin. Microbiol. Infect. Dis.">
        <title>Whole genome sequencing as a tool for phylogenetic analysis of clinical strains of Mitis group streptococci.</title>
        <authorList>
            <person name="Rasmussen L.H."/>
            <person name="Dargis R."/>
            <person name="Hojholt K."/>
            <person name="Christensen J.J."/>
            <person name="Skovgaard O."/>
            <person name="Justesen U.S."/>
            <person name="Rosenvinge F.S."/>
            <person name="Moser C."/>
            <person name="Lukjancenko O."/>
            <person name="Rasmussen S."/>
            <person name="Nielsen X.C."/>
        </authorList>
    </citation>
    <scope>NUCLEOTIDE SEQUENCE [LARGE SCALE GENOMIC DNA]</scope>
    <source>
        <strain evidence="3 8">OD_310347_11</strain>
    </source>
</reference>
<sequence>MTNSVFSTMQDIENVATDIIKSYDNEIYTYKAVSQKELEKLEKSYDEKSHEELISIESNLEMKQQNLIDEVNKTIKENDAKIQYISSSRRGEFVEKIIGRVVEKYGY</sequence>
<evidence type="ECO:0000313" key="6">
    <source>
        <dbReference type="Proteomes" id="UP000033538"/>
    </source>
</evidence>
<dbReference type="EMBL" id="JYGP01000002">
    <property type="protein sequence ID" value="KJQ68437.1"/>
    <property type="molecule type" value="Genomic_DNA"/>
</dbReference>
<dbReference type="Proteomes" id="UP000033538">
    <property type="component" value="Unassembled WGS sequence"/>
</dbReference>
<evidence type="ECO:0000313" key="3">
    <source>
        <dbReference type="EMBL" id="ORP06005.1"/>
    </source>
</evidence>
<name>A0A0F2DBM1_STRMT</name>
<dbReference type="EMBL" id="LQOA01000034">
    <property type="protein sequence ID" value="KXT98605.1"/>
    <property type="molecule type" value="Genomic_DNA"/>
</dbReference>
<evidence type="ECO:0000313" key="9">
    <source>
        <dbReference type="Proteomes" id="UP000387692"/>
    </source>
</evidence>
<dbReference type="OrthoDB" id="2237539at2"/>
<evidence type="ECO:0000313" key="8">
    <source>
        <dbReference type="Proteomes" id="UP000193505"/>
    </source>
</evidence>
<reference evidence="2 7" key="3">
    <citation type="submission" date="2016-01" db="EMBL/GenBank/DDBJ databases">
        <title>Highly variable Streptococcus oralis are common among viridans streptococci isolated from primates.</title>
        <authorList>
            <person name="Denapaite D."/>
            <person name="Rieger M."/>
            <person name="Koendgen S."/>
            <person name="Brueckner R."/>
            <person name="Ochigava I."/>
            <person name="Kappeler P."/>
            <person name="Maetz-Rensing K."/>
            <person name="Leendertz F."/>
            <person name="Hakenbeck R."/>
        </authorList>
    </citation>
    <scope>NUCLEOTIDE SEQUENCE [LARGE SCALE GENOMIC DNA]</scope>
    <source>
        <strain evidence="2 7">DD28</strain>
    </source>
</reference>
<dbReference type="EMBL" id="CABEHV010000004">
    <property type="protein sequence ID" value="VTS23050.1"/>
    <property type="molecule type" value="Genomic_DNA"/>
</dbReference>
<dbReference type="Proteomes" id="UP000193505">
    <property type="component" value="Unassembled WGS sequence"/>
</dbReference>
<dbReference type="GO" id="GO:0016787">
    <property type="term" value="F:hydrolase activity"/>
    <property type="evidence" value="ECO:0007669"/>
    <property type="project" value="UniProtKB-KW"/>
</dbReference>
<dbReference type="AlphaFoldDB" id="A0A0F2DBM1"/>
<dbReference type="EMBL" id="CP047883">
    <property type="protein sequence ID" value="QKL33034.1"/>
    <property type="molecule type" value="Genomic_DNA"/>
</dbReference>
<evidence type="ECO:0000313" key="1">
    <source>
        <dbReference type="EMBL" id="KJQ68437.1"/>
    </source>
</evidence>
<keyword evidence="2" id="KW-0378">Hydrolase</keyword>
<reference evidence="5 9" key="5">
    <citation type="submission" date="2019-05" db="EMBL/GenBank/DDBJ databases">
        <authorList>
            <consortium name="Pathogen Informatics"/>
        </authorList>
    </citation>
    <scope>NUCLEOTIDE SEQUENCE [LARGE SCALE GENOMIC DNA]</scope>
    <source>
        <strain evidence="5 9">NCTC11189</strain>
    </source>
</reference>
<reference evidence="1 6" key="1">
    <citation type="submission" date="2015-02" db="EMBL/GenBank/DDBJ databases">
        <title>Evolution of amylase-binding proteins of oral streptococcal species.</title>
        <authorList>
            <person name="Haase E.M."/>
        </authorList>
    </citation>
    <scope>NUCLEOTIDE SEQUENCE [LARGE SCALE GENOMIC DNA]</scope>
    <source>
        <strain evidence="1 6">OT25</strain>
    </source>
</reference>
<evidence type="ECO:0000313" key="4">
    <source>
        <dbReference type="EMBL" id="QKL33034.1"/>
    </source>
</evidence>
<dbReference type="OMA" id="LNTQEMN"/>
<gene>
    <name evidence="3" type="ORF">B7694_03900</name>
    <name evidence="4" type="ORF">M594_04750</name>
    <name evidence="5" type="ORF">NCTC11189_00500</name>
    <name evidence="2" type="ORF">SMIDD28_01093</name>
    <name evidence="1" type="ORF">TZ90_00803</name>
</gene>
<dbReference type="Proteomes" id="UP000387692">
    <property type="component" value="Unassembled WGS sequence"/>
</dbReference>